<gene>
    <name evidence="3" type="ORF">GFSPODELE1_LOCUS2541</name>
</gene>
<keyword evidence="4" id="KW-1185">Reference proteome</keyword>
<feature type="domain" description="Ubiquitin-like" evidence="2">
    <location>
        <begin position="189"/>
        <end position="266"/>
    </location>
</feature>
<organism evidence="3 4">
    <name type="scientific">Somion occarium</name>
    <dbReference type="NCBI Taxonomy" id="3059160"/>
    <lineage>
        <taxon>Eukaryota</taxon>
        <taxon>Fungi</taxon>
        <taxon>Dikarya</taxon>
        <taxon>Basidiomycota</taxon>
        <taxon>Agaricomycotina</taxon>
        <taxon>Agaricomycetes</taxon>
        <taxon>Polyporales</taxon>
        <taxon>Cerrenaceae</taxon>
        <taxon>Somion</taxon>
    </lineage>
</organism>
<protein>
    <recommendedName>
        <fullName evidence="2">Ubiquitin-like domain-containing protein</fullName>
    </recommendedName>
</protein>
<comment type="similarity">
    <text evidence="1">Belongs to the peptidase C14B family.</text>
</comment>
<dbReference type="PANTHER" id="PTHR48104:SF30">
    <property type="entry name" value="METACASPASE-1"/>
    <property type="match status" value="1"/>
</dbReference>
<dbReference type="PANTHER" id="PTHR48104">
    <property type="entry name" value="METACASPASE-4"/>
    <property type="match status" value="1"/>
</dbReference>
<evidence type="ECO:0000256" key="1">
    <source>
        <dbReference type="ARBA" id="ARBA00009005"/>
    </source>
</evidence>
<dbReference type="Pfam" id="PF22893">
    <property type="entry name" value="ULD_2"/>
    <property type="match status" value="1"/>
</dbReference>
<name>A0ABP1CWT8_9APHY</name>
<evidence type="ECO:0000313" key="3">
    <source>
        <dbReference type="EMBL" id="CAL1699178.1"/>
    </source>
</evidence>
<dbReference type="EMBL" id="OZ037954">
    <property type="protein sequence ID" value="CAL1699178.1"/>
    <property type="molecule type" value="Genomic_DNA"/>
</dbReference>
<sequence length="530" mass="59032">MPVAAFTFGSFGDIVTIIELVVSLRNVLSESGDSGAEYKALLSYLESFTYSLECLKPLLSTQSGSSPIDSSAINAIRYAVACCEVLIREFKAKLGPPSSGEISTNTAEWFRNIWWKLQWASATRHDAVELRSRLKAQGDIINRILSMSTLRAVHRRQCITSSFTFPTMALVSLANRELSTHLPPTPMNHTIAVIDILDQTTQVPMELCSTPEIFRDYLNLFYRNRAGHALVKNGHFILTTAGDGRVVNDTTWRCLMKPGATINMSATFLLSKLTSRQCPRCLHKNYPSVGQESSADEILCFYCHTYFRVVSQRSEYIVVDNPAVKHRTSSKRQGASSPFLDDMQFLRRITAFAPSEALKRALLVTTSSDNELDVDRVRKGLTDRYGFENDNITVLSNTKCDNILTREIILNAVQRLTEVDSEGDQVLFHFSGRTEQQANAFLEADGLDEFILPADYDPQMGKWINDEDIGRMLIRSVPIGPRVTATLDAIHSRNSLNARESHGSVADVLANHSAKDSGLMADIEEVISTD</sequence>
<dbReference type="Proteomes" id="UP001497453">
    <property type="component" value="Chromosome 11"/>
</dbReference>
<proteinExistence type="inferred from homology"/>
<evidence type="ECO:0000313" key="4">
    <source>
        <dbReference type="Proteomes" id="UP001497453"/>
    </source>
</evidence>
<reference evidence="4" key="1">
    <citation type="submission" date="2024-04" db="EMBL/GenBank/DDBJ databases">
        <authorList>
            <person name="Shaw F."/>
            <person name="Minotto A."/>
        </authorList>
    </citation>
    <scope>NUCLEOTIDE SEQUENCE [LARGE SCALE GENOMIC DNA]</scope>
</reference>
<accession>A0ABP1CWT8</accession>
<evidence type="ECO:0000259" key="2">
    <source>
        <dbReference type="Pfam" id="PF22893"/>
    </source>
</evidence>
<dbReference type="InterPro" id="IPR050452">
    <property type="entry name" value="Metacaspase"/>
</dbReference>
<dbReference type="InterPro" id="IPR054464">
    <property type="entry name" value="ULD_fung"/>
</dbReference>
<dbReference type="Gene3D" id="3.40.50.12660">
    <property type="match status" value="1"/>
</dbReference>